<comment type="caution">
    <text evidence="5">The sequence shown here is derived from an EMBL/GenBank/DDBJ whole genome shotgun (WGS) entry which is preliminary data.</text>
</comment>
<dbReference type="EMBL" id="JAAAID010002138">
    <property type="protein sequence ID" value="KAG0007875.1"/>
    <property type="molecule type" value="Genomic_DNA"/>
</dbReference>
<dbReference type="Gene3D" id="3.40.50.720">
    <property type="entry name" value="NAD(P)-binding Rossmann-like Domain"/>
    <property type="match status" value="1"/>
</dbReference>
<organism evidence="5 6">
    <name type="scientific">Entomortierella chlamydospora</name>
    <dbReference type="NCBI Taxonomy" id="101097"/>
    <lineage>
        <taxon>Eukaryota</taxon>
        <taxon>Fungi</taxon>
        <taxon>Fungi incertae sedis</taxon>
        <taxon>Mucoromycota</taxon>
        <taxon>Mortierellomycotina</taxon>
        <taxon>Mortierellomycetes</taxon>
        <taxon>Mortierellales</taxon>
        <taxon>Mortierellaceae</taxon>
        <taxon>Entomortierella</taxon>
    </lineage>
</organism>
<dbReference type="InterPro" id="IPR036291">
    <property type="entry name" value="NAD(P)-bd_dom_sf"/>
</dbReference>
<gene>
    <name evidence="5" type="ORF">BGZ80_004123</name>
</gene>
<proteinExistence type="predicted"/>
<keyword evidence="6" id="KW-1185">Reference proteome</keyword>
<sequence>MEKLYGQRTAGVLGYSHFVGGYAGVQAEFARILYGNTNLLKVPQDLPDEKALFLSDVVPTSFHAVKEAGVQPGDTVGVWGLGPIGLNVVQWLRNVFKASRIVAIDNVPERLKMAKEKWGAEVINFETDTDVSEKIKQCFPNGLDRSIDCAGFRYSKSLLHKAQSALGLETDTSEILNEMIRSTKKFGTIAIIADYAAYTNQFLIGGIMEKGLRLIGCGQAPIQKYWEVCLCHIEKGEFDPTAILTHRFPLEKTPDIYKRFDNKEDGIIKVFLETKFSKPPT</sequence>
<accession>A0A9P6SWI7</accession>
<evidence type="ECO:0000313" key="5">
    <source>
        <dbReference type="EMBL" id="KAG0007875.1"/>
    </source>
</evidence>
<protein>
    <recommendedName>
        <fullName evidence="4">Alcohol dehydrogenase-like C-terminal domain-containing protein</fullName>
    </recommendedName>
</protein>
<evidence type="ECO:0000313" key="6">
    <source>
        <dbReference type="Proteomes" id="UP000703661"/>
    </source>
</evidence>
<keyword evidence="3" id="KW-0862">Zinc</keyword>
<evidence type="ECO:0000259" key="4">
    <source>
        <dbReference type="Pfam" id="PF00107"/>
    </source>
</evidence>
<dbReference type="Pfam" id="PF00107">
    <property type="entry name" value="ADH_zinc_N"/>
    <property type="match status" value="1"/>
</dbReference>
<dbReference type="Proteomes" id="UP000703661">
    <property type="component" value="Unassembled WGS sequence"/>
</dbReference>
<dbReference type="PANTHER" id="PTHR42813:SF1">
    <property type="entry name" value="DEHYDROGENASE, PUTATIVE (AFU_ORTHOLOGUE AFUA_5G03930)-RELATED"/>
    <property type="match status" value="1"/>
</dbReference>
<dbReference type="GO" id="GO:0046872">
    <property type="term" value="F:metal ion binding"/>
    <property type="evidence" value="ECO:0007669"/>
    <property type="project" value="UniProtKB-KW"/>
</dbReference>
<feature type="domain" description="Alcohol dehydrogenase-like C-terminal" evidence="4">
    <location>
        <begin position="83"/>
        <end position="153"/>
    </location>
</feature>
<reference evidence="5" key="1">
    <citation type="journal article" date="2020" name="Fungal Divers.">
        <title>Resolving the Mortierellaceae phylogeny through synthesis of multi-gene phylogenetics and phylogenomics.</title>
        <authorList>
            <person name="Vandepol N."/>
            <person name="Liber J."/>
            <person name="Desiro A."/>
            <person name="Na H."/>
            <person name="Kennedy M."/>
            <person name="Barry K."/>
            <person name="Grigoriev I.V."/>
            <person name="Miller A.N."/>
            <person name="O'Donnell K."/>
            <person name="Stajich J.E."/>
            <person name="Bonito G."/>
        </authorList>
    </citation>
    <scope>NUCLEOTIDE SEQUENCE</scope>
    <source>
        <strain evidence="5">NRRL 2769</strain>
    </source>
</reference>
<keyword evidence="2" id="KW-0479">Metal-binding</keyword>
<name>A0A9P6SWI7_9FUNG</name>
<comment type="cofactor">
    <cofactor evidence="1">
        <name>Zn(2+)</name>
        <dbReference type="ChEBI" id="CHEBI:29105"/>
    </cofactor>
</comment>
<evidence type="ECO:0000256" key="3">
    <source>
        <dbReference type="ARBA" id="ARBA00022833"/>
    </source>
</evidence>
<dbReference type="SUPFAM" id="SSF51735">
    <property type="entry name" value="NAD(P)-binding Rossmann-fold domains"/>
    <property type="match status" value="1"/>
</dbReference>
<dbReference type="PANTHER" id="PTHR42813">
    <property type="entry name" value="ZINC-TYPE ALCOHOL DEHYDROGENASE-LIKE"/>
    <property type="match status" value="1"/>
</dbReference>
<dbReference type="Gene3D" id="3.90.180.10">
    <property type="entry name" value="Medium-chain alcohol dehydrogenases, catalytic domain"/>
    <property type="match status" value="1"/>
</dbReference>
<evidence type="ECO:0000256" key="2">
    <source>
        <dbReference type="ARBA" id="ARBA00022723"/>
    </source>
</evidence>
<evidence type="ECO:0000256" key="1">
    <source>
        <dbReference type="ARBA" id="ARBA00001947"/>
    </source>
</evidence>
<dbReference type="AlphaFoldDB" id="A0A9P6SWI7"/>
<dbReference type="InterPro" id="IPR013149">
    <property type="entry name" value="ADH-like_C"/>
</dbReference>